<keyword evidence="6" id="KW-0472">Membrane</keyword>
<dbReference type="PANTHER" id="PTHR43499:SF1">
    <property type="entry name" value="ABC TRANSPORTER I FAMILY MEMBER 1"/>
    <property type="match status" value="1"/>
</dbReference>
<evidence type="ECO:0000256" key="4">
    <source>
        <dbReference type="ARBA" id="ARBA00022840"/>
    </source>
</evidence>
<dbReference type="OrthoDB" id="9800654at2"/>
<dbReference type="InterPro" id="IPR017871">
    <property type="entry name" value="ABC_transporter-like_CS"/>
</dbReference>
<accession>A0A0J8GUA4</accession>
<reference evidence="8 9" key="1">
    <citation type="submission" date="2015-04" db="EMBL/GenBank/DDBJ databases">
        <title>Draft Genome Sequence of the Novel Agar-Digesting Marine Bacterium Q1.</title>
        <authorList>
            <person name="Li Y."/>
            <person name="Li D."/>
            <person name="Chen G."/>
            <person name="Du Z."/>
        </authorList>
    </citation>
    <scope>NUCLEOTIDE SEQUENCE [LARGE SCALE GENOMIC DNA]</scope>
    <source>
        <strain evidence="8 9">Q1</strain>
    </source>
</reference>
<dbReference type="GO" id="GO:0005524">
    <property type="term" value="F:ATP binding"/>
    <property type="evidence" value="ECO:0007669"/>
    <property type="project" value="UniProtKB-KW"/>
</dbReference>
<evidence type="ECO:0000259" key="7">
    <source>
        <dbReference type="PROSITE" id="PS50893"/>
    </source>
</evidence>
<dbReference type="Gene3D" id="3.40.50.300">
    <property type="entry name" value="P-loop containing nucleotide triphosphate hydrolases"/>
    <property type="match status" value="1"/>
</dbReference>
<dbReference type="PANTHER" id="PTHR43499">
    <property type="entry name" value="ABC TRANSPORTER I FAMILY MEMBER 1"/>
    <property type="match status" value="1"/>
</dbReference>
<comment type="caution">
    <text evidence="8">The sequence shown here is derived from an EMBL/GenBank/DDBJ whole genome shotgun (WGS) entry which is preliminary data.</text>
</comment>
<dbReference type="GO" id="GO:0016887">
    <property type="term" value="F:ATP hydrolysis activity"/>
    <property type="evidence" value="ECO:0007669"/>
    <property type="project" value="InterPro"/>
</dbReference>
<proteinExistence type="predicted"/>
<evidence type="ECO:0000256" key="5">
    <source>
        <dbReference type="ARBA" id="ARBA00022967"/>
    </source>
</evidence>
<protein>
    <recommendedName>
        <fullName evidence="7">ABC transporter domain-containing protein</fullName>
    </recommendedName>
</protein>
<dbReference type="Proteomes" id="UP000037600">
    <property type="component" value="Unassembled WGS sequence"/>
</dbReference>
<keyword evidence="3" id="KW-0201">Cytochrome c-type biogenesis</keyword>
<keyword evidence="2" id="KW-0547">Nucleotide-binding</keyword>
<dbReference type="RefSeq" id="WP_048689814.1">
    <property type="nucleotide sequence ID" value="NZ_KQ130483.1"/>
</dbReference>
<name>A0A0J8GUA4_9ALTE</name>
<dbReference type="GO" id="GO:0022857">
    <property type="term" value="F:transmembrane transporter activity"/>
    <property type="evidence" value="ECO:0007669"/>
    <property type="project" value="InterPro"/>
</dbReference>
<evidence type="ECO:0000313" key="9">
    <source>
        <dbReference type="Proteomes" id="UP000037600"/>
    </source>
</evidence>
<dbReference type="Pfam" id="PF00005">
    <property type="entry name" value="ABC_tran"/>
    <property type="match status" value="1"/>
</dbReference>
<evidence type="ECO:0000256" key="6">
    <source>
        <dbReference type="ARBA" id="ARBA00023136"/>
    </source>
</evidence>
<dbReference type="STRING" id="1513271.XM47_03705"/>
<evidence type="ECO:0000313" key="8">
    <source>
        <dbReference type="EMBL" id="KMT66350.1"/>
    </source>
</evidence>
<evidence type="ECO:0000256" key="1">
    <source>
        <dbReference type="ARBA" id="ARBA00022448"/>
    </source>
</evidence>
<sequence length="199" mass="22405">MLSAKNLTCVRNQRVLFENLSLELNAGQLMYVTGPNGAGKTTLLRSLVGLNQLQHGEITFNQQNISECGTNILFIGHKPAINEWLTAEQNLLHWLSLTQVQADSTELLYKVGLTGLTDVPVRYLSAGQKRRVALVRMWISQAKIWVLDEPFTSIDHKGVEVLTALFKRHKENGGYVIVTSHQSLPESIVDQEFKLAYRF</sequence>
<dbReference type="NCBIfam" id="NF010061">
    <property type="entry name" value="PRK13538.1"/>
    <property type="match status" value="1"/>
</dbReference>
<gene>
    <name evidence="8" type="ORF">XM47_03705</name>
</gene>
<dbReference type="PATRIC" id="fig|1513271.3.peg.767"/>
<dbReference type="PROSITE" id="PS50893">
    <property type="entry name" value="ABC_TRANSPORTER_2"/>
    <property type="match status" value="1"/>
</dbReference>
<dbReference type="InterPro" id="IPR027417">
    <property type="entry name" value="P-loop_NTPase"/>
</dbReference>
<dbReference type="GO" id="GO:0017004">
    <property type="term" value="P:cytochrome complex assembly"/>
    <property type="evidence" value="ECO:0007669"/>
    <property type="project" value="UniProtKB-KW"/>
</dbReference>
<dbReference type="PROSITE" id="PS00211">
    <property type="entry name" value="ABC_TRANSPORTER_1"/>
    <property type="match status" value="1"/>
</dbReference>
<dbReference type="NCBIfam" id="TIGR01189">
    <property type="entry name" value="ccmA"/>
    <property type="match status" value="1"/>
</dbReference>
<dbReference type="EMBL" id="LAZL01000004">
    <property type="protein sequence ID" value="KMT66350.1"/>
    <property type="molecule type" value="Genomic_DNA"/>
</dbReference>
<keyword evidence="9" id="KW-1185">Reference proteome</keyword>
<dbReference type="AlphaFoldDB" id="A0A0J8GUA4"/>
<dbReference type="SUPFAM" id="SSF52540">
    <property type="entry name" value="P-loop containing nucleoside triphosphate hydrolases"/>
    <property type="match status" value="1"/>
</dbReference>
<evidence type="ECO:0000256" key="2">
    <source>
        <dbReference type="ARBA" id="ARBA00022741"/>
    </source>
</evidence>
<keyword evidence="1" id="KW-0813">Transport</keyword>
<dbReference type="InterPro" id="IPR005895">
    <property type="entry name" value="ABC_transptr_haem_export_CcmA"/>
</dbReference>
<keyword evidence="4" id="KW-0067">ATP-binding</keyword>
<dbReference type="InterPro" id="IPR003593">
    <property type="entry name" value="AAA+_ATPase"/>
</dbReference>
<keyword evidence="5" id="KW-1278">Translocase</keyword>
<dbReference type="SMART" id="SM00382">
    <property type="entry name" value="AAA"/>
    <property type="match status" value="1"/>
</dbReference>
<feature type="domain" description="ABC transporter" evidence="7">
    <location>
        <begin position="2"/>
        <end position="197"/>
    </location>
</feature>
<dbReference type="InterPro" id="IPR003439">
    <property type="entry name" value="ABC_transporter-like_ATP-bd"/>
</dbReference>
<organism evidence="8 9">
    <name type="scientific">Catenovulum maritimum</name>
    <dbReference type="NCBI Taxonomy" id="1513271"/>
    <lineage>
        <taxon>Bacteria</taxon>
        <taxon>Pseudomonadati</taxon>
        <taxon>Pseudomonadota</taxon>
        <taxon>Gammaproteobacteria</taxon>
        <taxon>Alteromonadales</taxon>
        <taxon>Alteromonadaceae</taxon>
        <taxon>Catenovulum</taxon>
    </lineage>
</organism>
<evidence type="ECO:0000256" key="3">
    <source>
        <dbReference type="ARBA" id="ARBA00022748"/>
    </source>
</evidence>